<reference evidence="2 3" key="1">
    <citation type="submission" date="2024-11" db="EMBL/GenBank/DDBJ databases">
        <authorList>
            <person name="Heng Y.C."/>
            <person name="Lim A.C.H."/>
            <person name="Lee J.K.Y."/>
            <person name="Kittelmann S."/>
        </authorList>
    </citation>
    <scope>NUCLEOTIDE SEQUENCE [LARGE SCALE GENOMIC DNA]</scope>
    <source>
        <strain evidence="2 3">WILCCON 0269</strain>
    </source>
</reference>
<dbReference type="Proteomes" id="UP001623660">
    <property type="component" value="Unassembled WGS sequence"/>
</dbReference>
<gene>
    <name evidence="2" type="ORF">ACJDU8_09845</name>
</gene>
<dbReference type="RefSeq" id="WP_406791979.1">
    <property type="nucleotide sequence ID" value="NZ_JBJHZX010000012.1"/>
</dbReference>
<evidence type="ECO:0000259" key="1">
    <source>
        <dbReference type="Pfam" id="PF14285"/>
    </source>
</evidence>
<sequence>MHETVFEFISNIYEKYTKIFFDSSNASLNDEFTAFKPAYIPNDFTISTEDLDGSVYLEYLSGSDFVIYQQQKLDKVALHINTEGIKVKETLLNGYPAKYFSNQGIQNLIWYDNS</sequence>
<proteinExistence type="predicted"/>
<feature type="domain" description="DUF4367" evidence="1">
    <location>
        <begin position="35"/>
        <end position="113"/>
    </location>
</feature>
<evidence type="ECO:0000313" key="3">
    <source>
        <dbReference type="Proteomes" id="UP001623660"/>
    </source>
</evidence>
<protein>
    <submittedName>
        <fullName evidence="2">DUF4367 domain-containing protein</fullName>
    </submittedName>
</protein>
<name>A0ABW8SIK3_9CLOT</name>
<keyword evidence="3" id="KW-1185">Reference proteome</keyword>
<organism evidence="2 3">
    <name type="scientific">Candidatus Clostridium eludens</name>
    <dbReference type="NCBI Taxonomy" id="3381663"/>
    <lineage>
        <taxon>Bacteria</taxon>
        <taxon>Bacillati</taxon>
        <taxon>Bacillota</taxon>
        <taxon>Clostridia</taxon>
        <taxon>Eubacteriales</taxon>
        <taxon>Clostridiaceae</taxon>
        <taxon>Clostridium</taxon>
    </lineage>
</organism>
<comment type="caution">
    <text evidence="2">The sequence shown here is derived from an EMBL/GenBank/DDBJ whole genome shotgun (WGS) entry which is preliminary data.</text>
</comment>
<dbReference type="Pfam" id="PF14285">
    <property type="entry name" value="DUF4367"/>
    <property type="match status" value="1"/>
</dbReference>
<evidence type="ECO:0000313" key="2">
    <source>
        <dbReference type="EMBL" id="MFL0195862.1"/>
    </source>
</evidence>
<dbReference type="InterPro" id="IPR025377">
    <property type="entry name" value="DUF4367"/>
</dbReference>
<dbReference type="EMBL" id="JBJHZX010000012">
    <property type="protein sequence ID" value="MFL0195862.1"/>
    <property type="molecule type" value="Genomic_DNA"/>
</dbReference>
<accession>A0ABW8SIK3</accession>